<protein>
    <submittedName>
        <fullName evidence="1">Uncharacterized protein</fullName>
    </submittedName>
</protein>
<accession>A0A6N2U8B4</accession>
<gene>
    <name evidence="1" type="ORF">CBLFYP116_02023</name>
</gene>
<sequence>MILGINYANDNFRKAQRLNTKTAYKNGVDKVIEYRPTDIDESFKEKNSSIWCAKRGAGYWIWKPYIIAKSFDEISEGDYLIYADSGCAYINNVKFLIDAMECAQKDVMVFQIKSIEGKYSKRDAFVLLECDSREYVESRQICATFMVIKKTKFAKEFIDEWLEKVQDSRIVSDSENVMGLPNYEGFIDNRHDQTVLSLLAKKWGIIPFRDPSQWGNDYNYANDIIVRSSYPQIFDSHRCGDISSSYFLYKNKWVKSYITSIKHVYSKIKNKLYDRRKR</sequence>
<dbReference type="RefSeq" id="WP_002570757.1">
    <property type="nucleotide sequence ID" value="NZ_BAABZS010000002.1"/>
</dbReference>
<name>A0A6N2U8B4_9FIRM</name>
<dbReference type="AlphaFoldDB" id="A0A6N2U8B4"/>
<organism evidence="1">
    <name type="scientific">Enterocloster bolteae</name>
    <dbReference type="NCBI Taxonomy" id="208479"/>
    <lineage>
        <taxon>Bacteria</taxon>
        <taxon>Bacillati</taxon>
        <taxon>Bacillota</taxon>
        <taxon>Clostridia</taxon>
        <taxon>Lachnospirales</taxon>
        <taxon>Lachnospiraceae</taxon>
        <taxon>Enterocloster</taxon>
    </lineage>
</organism>
<reference evidence="1" key="1">
    <citation type="submission" date="2019-11" db="EMBL/GenBank/DDBJ databases">
        <authorList>
            <person name="Feng L."/>
        </authorList>
    </citation>
    <scope>NUCLEOTIDE SEQUENCE</scope>
    <source>
        <strain evidence="1">CbolteaeLFYP116</strain>
    </source>
</reference>
<evidence type="ECO:0000313" key="1">
    <source>
        <dbReference type="EMBL" id="VYT14150.1"/>
    </source>
</evidence>
<proteinExistence type="predicted"/>
<dbReference type="GeneID" id="23114560"/>
<dbReference type="EMBL" id="CACRTF010000011">
    <property type="protein sequence ID" value="VYT14150.1"/>
    <property type="molecule type" value="Genomic_DNA"/>
</dbReference>